<protein>
    <recommendedName>
        <fullName evidence="6">Methylamine utilisation protein MauE domain-containing protein</fullName>
    </recommendedName>
</protein>
<evidence type="ECO:0000256" key="2">
    <source>
        <dbReference type="ARBA" id="ARBA00022692"/>
    </source>
</evidence>
<gene>
    <name evidence="7" type="ORF">SAMN04488132_103387</name>
</gene>
<organism evidence="7 8">
    <name type="scientific">Sediminibacterium ginsengisoli</name>
    <dbReference type="NCBI Taxonomy" id="413434"/>
    <lineage>
        <taxon>Bacteria</taxon>
        <taxon>Pseudomonadati</taxon>
        <taxon>Bacteroidota</taxon>
        <taxon>Chitinophagia</taxon>
        <taxon>Chitinophagales</taxon>
        <taxon>Chitinophagaceae</taxon>
        <taxon>Sediminibacterium</taxon>
    </lineage>
</organism>
<dbReference type="InterPro" id="IPR009908">
    <property type="entry name" value="Methylamine_util_MauE"/>
</dbReference>
<evidence type="ECO:0000256" key="1">
    <source>
        <dbReference type="ARBA" id="ARBA00004141"/>
    </source>
</evidence>
<accession>A0A1T4MH31</accession>
<comment type="subcellular location">
    <subcellularLocation>
        <location evidence="1">Membrane</location>
        <topology evidence="1">Multi-pass membrane protein</topology>
    </subcellularLocation>
</comment>
<feature type="transmembrane region" description="Helical" evidence="5">
    <location>
        <begin position="74"/>
        <end position="96"/>
    </location>
</feature>
<dbReference type="RefSeq" id="WP_078830852.1">
    <property type="nucleotide sequence ID" value="NZ_FUWH01000003.1"/>
</dbReference>
<reference evidence="7 8" key="1">
    <citation type="submission" date="2017-02" db="EMBL/GenBank/DDBJ databases">
        <authorList>
            <person name="Peterson S.W."/>
        </authorList>
    </citation>
    <scope>NUCLEOTIDE SEQUENCE [LARGE SCALE GENOMIC DNA]</scope>
    <source>
        <strain evidence="7 8">DSM 22335</strain>
    </source>
</reference>
<evidence type="ECO:0000259" key="6">
    <source>
        <dbReference type="Pfam" id="PF07291"/>
    </source>
</evidence>
<evidence type="ECO:0000256" key="5">
    <source>
        <dbReference type="SAM" id="Phobius"/>
    </source>
</evidence>
<keyword evidence="3 5" id="KW-1133">Transmembrane helix</keyword>
<dbReference type="STRING" id="413434.SAMN04488132_103387"/>
<feature type="transmembrane region" description="Helical" evidence="5">
    <location>
        <begin position="49"/>
        <end position="67"/>
    </location>
</feature>
<evidence type="ECO:0000256" key="3">
    <source>
        <dbReference type="ARBA" id="ARBA00022989"/>
    </source>
</evidence>
<dbReference type="AlphaFoldDB" id="A0A1T4MH31"/>
<dbReference type="GO" id="GO:0016020">
    <property type="term" value="C:membrane"/>
    <property type="evidence" value="ECO:0007669"/>
    <property type="project" value="UniProtKB-SubCell"/>
</dbReference>
<keyword evidence="8" id="KW-1185">Reference proteome</keyword>
<evidence type="ECO:0000313" key="8">
    <source>
        <dbReference type="Proteomes" id="UP000190888"/>
    </source>
</evidence>
<evidence type="ECO:0000256" key="4">
    <source>
        <dbReference type="ARBA" id="ARBA00023136"/>
    </source>
</evidence>
<dbReference type="GO" id="GO:0030416">
    <property type="term" value="P:methylamine metabolic process"/>
    <property type="evidence" value="ECO:0007669"/>
    <property type="project" value="InterPro"/>
</dbReference>
<evidence type="ECO:0000313" key="7">
    <source>
        <dbReference type="EMBL" id="SJZ66175.1"/>
    </source>
</evidence>
<keyword evidence="4 5" id="KW-0472">Membrane</keyword>
<proteinExistence type="predicted"/>
<dbReference type="OrthoDB" id="680026at2"/>
<name>A0A1T4MH31_9BACT</name>
<feature type="transmembrane region" description="Helical" evidence="5">
    <location>
        <begin position="116"/>
        <end position="133"/>
    </location>
</feature>
<dbReference type="Proteomes" id="UP000190888">
    <property type="component" value="Unassembled WGS sequence"/>
</dbReference>
<dbReference type="EMBL" id="FUWH01000003">
    <property type="protein sequence ID" value="SJZ66175.1"/>
    <property type="molecule type" value="Genomic_DNA"/>
</dbReference>
<sequence>MKKQLVLYHLLKALLIFLWCYTALSKLFEMDRFTGTLSLIPFWGISPGITAYALVGTELLTALLLCFKRTSKAGLYLSLFLLIVFTVYIVLMLLFAPKLPCSCGGVIQELGWKWHIVFNLAYTGICFYSLFLYNKIIAQSGDAENL</sequence>
<dbReference type="Pfam" id="PF07291">
    <property type="entry name" value="MauE"/>
    <property type="match status" value="1"/>
</dbReference>
<feature type="domain" description="Methylamine utilisation protein MauE" evidence="6">
    <location>
        <begin position="7"/>
        <end position="131"/>
    </location>
</feature>
<keyword evidence="2 5" id="KW-0812">Transmembrane</keyword>